<accession>A0AA39C9U9</accession>
<dbReference type="AlphaFoldDB" id="A0AA39C9U9"/>
<gene>
    <name evidence="2" type="ORF">PV328_007867</name>
</gene>
<reference evidence="2" key="1">
    <citation type="journal article" date="2023" name="bioRxiv">
        <title>Scaffold-level genome assemblies of two parasitoid biocontrol wasps reveal the parthenogenesis mechanism and an associated novel virus.</title>
        <authorList>
            <person name="Inwood S."/>
            <person name="Skelly J."/>
            <person name="Guhlin J."/>
            <person name="Harrop T."/>
            <person name="Goldson S."/>
            <person name="Dearden P."/>
        </authorList>
    </citation>
    <scope>NUCLEOTIDE SEQUENCE</scope>
    <source>
        <strain evidence="2">Irish</strain>
        <tissue evidence="2">Whole body</tissue>
    </source>
</reference>
<evidence type="ECO:0000256" key="1">
    <source>
        <dbReference type="SAM" id="MobiDB-lite"/>
    </source>
</evidence>
<protein>
    <recommendedName>
        <fullName evidence="4">Pre-C2HC domain-containing protein</fullName>
    </recommendedName>
</protein>
<proteinExistence type="predicted"/>
<feature type="region of interest" description="Disordered" evidence="1">
    <location>
        <begin position="82"/>
        <end position="110"/>
    </location>
</feature>
<evidence type="ECO:0008006" key="4">
    <source>
        <dbReference type="Google" id="ProtNLM"/>
    </source>
</evidence>
<organism evidence="2 3">
    <name type="scientific">Microctonus aethiopoides</name>
    <dbReference type="NCBI Taxonomy" id="144406"/>
    <lineage>
        <taxon>Eukaryota</taxon>
        <taxon>Metazoa</taxon>
        <taxon>Ecdysozoa</taxon>
        <taxon>Arthropoda</taxon>
        <taxon>Hexapoda</taxon>
        <taxon>Insecta</taxon>
        <taxon>Pterygota</taxon>
        <taxon>Neoptera</taxon>
        <taxon>Endopterygota</taxon>
        <taxon>Hymenoptera</taxon>
        <taxon>Apocrita</taxon>
        <taxon>Ichneumonoidea</taxon>
        <taxon>Braconidae</taxon>
        <taxon>Euphorinae</taxon>
        <taxon>Microctonus</taxon>
    </lineage>
</organism>
<dbReference type="EMBL" id="JAQQBS010001423">
    <property type="protein sequence ID" value="KAK0160458.1"/>
    <property type="molecule type" value="Genomic_DNA"/>
</dbReference>
<evidence type="ECO:0000313" key="3">
    <source>
        <dbReference type="Proteomes" id="UP001168990"/>
    </source>
</evidence>
<evidence type="ECO:0000313" key="2">
    <source>
        <dbReference type="EMBL" id="KAK0160458.1"/>
    </source>
</evidence>
<keyword evidence="3" id="KW-1185">Reference proteome</keyword>
<sequence length="311" mass="35448">MERSRIPAPILNNKKRRENSVLNATAPPKKVNKEDPKKIKDWKIKQLQKDLGIKPANNVKIAPNLKVTRGKLNAPRDIKDFTTEASADNTSTTTAENNEDNGGWETPNNTIPIKISHETTETVSTPTNNRFSPLVERNIESNNLDSTSQKKRISIPIYTVAEKRPIKELAKLLRKNQIINGNFRLNHPQGSKYITITLFELSIFNSTKELLDKENIPYFSYTPKHLRPKSLVLKGIKGGYEEKEIMDELSALKPESLNITKVMLAKFSTSENPAYIIQIDPKSNIRSLKEIKTIGIHHRYANNNFEQFSQY</sequence>
<feature type="region of interest" description="Disordered" evidence="1">
    <location>
        <begin position="1"/>
        <end position="37"/>
    </location>
</feature>
<dbReference type="Proteomes" id="UP001168990">
    <property type="component" value="Unassembled WGS sequence"/>
</dbReference>
<reference evidence="2" key="2">
    <citation type="submission" date="2023-03" db="EMBL/GenBank/DDBJ databases">
        <authorList>
            <person name="Inwood S.N."/>
            <person name="Skelly J.G."/>
            <person name="Guhlin J."/>
            <person name="Harrop T.W.R."/>
            <person name="Goldson S.G."/>
            <person name="Dearden P.K."/>
        </authorList>
    </citation>
    <scope>NUCLEOTIDE SEQUENCE</scope>
    <source>
        <strain evidence="2">Irish</strain>
        <tissue evidence="2">Whole body</tissue>
    </source>
</reference>
<name>A0AA39C9U9_9HYME</name>
<feature type="compositionally biased region" description="Polar residues" evidence="1">
    <location>
        <begin position="83"/>
        <end position="96"/>
    </location>
</feature>
<comment type="caution">
    <text evidence="2">The sequence shown here is derived from an EMBL/GenBank/DDBJ whole genome shotgun (WGS) entry which is preliminary data.</text>
</comment>